<keyword evidence="4" id="KW-0812">Transmembrane</keyword>
<dbReference type="InterPro" id="IPR003607">
    <property type="entry name" value="HD/PDEase_dom"/>
</dbReference>
<dbReference type="SMART" id="SM00304">
    <property type="entry name" value="HAMP"/>
    <property type="match status" value="1"/>
</dbReference>
<proteinExistence type="predicted"/>
<dbReference type="InterPro" id="IPR006674">
    <property type="entry name" value="HD_domain"/>
</dbReference>
<keyword evidence="2" id="KW-1003">Cell membrane</keyword>
<dbReference type="AlphaFoldDB" id="A0A1Y0IU04"/>
<name>A0A1Y0IU04_9BACL</name>
<dbReference type="InterPro" id="IPR037522">
    <property type="entry name" value="HD_GYP_dom"/>
</dbReference>
<dbReference type="PANTHER" id="PTHR43155:SF2">
    <property type="entry name" value="CYCLIC DI-GMP PHOSPHODIESTERASE PA4108"/>
    <property type="match status" value="1"/>
</dbReference>
<dbReference type="Gene3D" id="6.10.340.10">
    <property type="match status" value="1"/>
</dbReference>
<evidence type="ECO:0000259" key="6">
    <source>
        <dbReference type="PROSITE" id="PS51831"/>
    </source>
</evidence>
<feature type="transmembrane region" description="Helical" evidence="4">
    <location>
        <begin position="108"/>
        <end position="128"/>
    </location>
</feature>
<dbReference type="CDD" id="cd06225">
    <property type="entry name" value="HAMP"/>
    <property type="match status" value="1"/>
</dbReference>
<gene>
    <name evidence="8" type="ORF">CBW65_22405</name>
</gene>
<dbReference type="Gene3D" id="1.10.3210.10">
    <property type="entry name" value="Hypothetical protein af1432"/>
    <property type="match status" value="1"/>
</dbReference>
<evidence type="ECO:0000313" key="9">
    <source>
        <dbReference type="Proteomes" id="UP000195437"/>
    </source>
</evidence>
<keyword evidence="4" id="KW-1133">Transmembrane helix</keyword>
<evidence type="ECO:0000259" key="5">
    <source>
        <dbReference type="PROSITE" id="PS50885"/>
    </source>
</evidence>
<feature type="domain" description="HD" evidence="6">
    <location>
        <begin position="328"/>
        <end position="453"/>
    </location>
</feature>
<feature type="transmembrane region" description="Helical" evidence="4">
    <location>
        <begin position="12"/>
        <end position="32"/>
    </location>
</feature>
<sequence length="499" mass="55104">MHTYRTFLRTAIRNYVLGSTVAVFGVGGVFIFSTLRLSDRDMRMIAVTLLVSVSIMVLVEFLAARRHLQPIADYYREETPSREQLRTAYRQVHRLPALAVRRTMGPHLLGFMIPGLVISLAAILQGWLALPLAYVGLAVVGALLVAGMHAIFEFYLTTEAIRPLLRQMQEAARERHAMDLTLAGEVLLSFRKKALWSGLLVGTVPLVLFSLATEVRLGNAALSAVNEYSRWAGGILLVGVIFAAGSAWLLSRAVVTPMRELQGLMQQVQGGRLDVRAADNNSDEFSGLVAGFNHMVEGLRRREETNNQLIESYFTTLAAALDARDPYTAGHSMRVAQYSVQIGRGAGLPVEQVDLLNKSALLHDIGKIGIRDDVLLKEGKLTDEEFDQIKQHPVLGEAILKQIQPPEAMAPLLPGVRSHHERYDGRGYPDGLAGLEIPLFGRIMAVADAFDAMTSDRPYRQGMPVAKALSILEEGSGTQWDPQFVRIFVEQIRKTLDTL</sequence>
<dbReference type="EMBL" id="CP021434">
    <property type="protein sequence ID" value="ARU63439.1"/>
    <property type="molecule type" value="Genomic_DNA"/>
</dbReference>
<dbReference type="RefSeq" id="WP_087458783.1">
    <property type="nucleotide sequence ID" value="NZ_CP021434.1"/>
</dbReference>
<organism evidence="8 9">
    <name type="scientific">Tumebacillus avium</name>
    <dbReference type="NCBI Taxonomy" id="1903704"/>
    <lineage>
        <taxon>Bacteria</taxon>
        <taxon>Bacillati</taxon>
        <taxon>Bacillota</taxon>
        <taxon>Bacilli</taxon>
        <taxon>Bacillales</taxon>
        <taxon>Alicyclobacillaceae</taxon>
        <taxon>Tumebacillus</taxon>
    </lineage>
</organism>
<evidence type="ECO:0000256" key="1">
    <source>
        <dbReference type="ARBA" id="ARBA00004236"/>
    </source>
</evidence>
<feature type="transmembrane region" description="Helical" evidence="4">
    <location>
        <begin position="194"/>
        <end position="211"/>
    </location>
</feature>
<keyword evidence="9" id="KW-1185">Reference proteome</keyword>
<evidence type="ECO:0000256" key="4">
    <source>
        <dbReference type="SAM" id="Phobius"/>
    </source>
</evidence>
<dbReference type="SUPFAM" id="SSF109604">
    <property type="entry name" value="HD-domain/PDEase-like"/>
    <property type="match status" value="1"/>
</dbReference>
<dbReference type="PROSITE" id="PS51831">
    <property type="entry name" value="HD"/>
    <property type="match status" value="1"/>
</dbReference>
<accession>A0A1Y0IU04</accession>
<dbReference type="PROSITE" id="PS50885">
    <property type="entry name" value="HAMP"/>
    <property type="match status" value="1"/>
</dbReference>
<dbReference type="GO" id="GO:0005886">
    <property type="term" value="C:plasma membrane"/>
    <property type="evidence" value="ECO:0007669"/>
    <property type="project" value="UniProtKB-SubCell"/>
</dbReference>
<feature type="domain" description="HAMP" evidence="5">
    <location>
        <begin position="252"/>
        <end position="304"/>
    </location>
</feature>
<keyword evidence="3 4" id="KW-0472">Membrane</keyword>
<feature type="domain" description="HD-GYP" evidence="7">
    <location>
        <begin position="306"/>
        <end position="499"/>
    </location>
</feature>
<protein>
    <recommendedName>
        <fullName evidence="10">HAMP domain-containing protein</fullName>
    </recommendedName>
</protein>
<dbReference type="InterPro" id="IPR003660">
    <property type="entry name" value="HAMP_dom"/>
</dbReference>
<evidence type="ECO:0000259" key="7">
    <source>
        <dbReference type="PROSITE" id="PS51832"/>
    </source>
</evidence>
<feature type="transmembrane region" description="Helical" evidence="4">
    <location>
        <begin position="44"/>
        <end position="63"/>
    </location>
</feature>
<dbReference type="SUPFAM" id="SSF158472">
    <property type="entry name" value="HAMP domain-like"/>
    <property type="match status" value="1"/>
</dbReference>
<dbReference type="Proteomes" id="UP000195437">
    <property type="component" value="Chromosome"/>
</dbReference>
<dbReference type="KEGG" id="tum:CBW65_22405"/>
<evidence type="ECO:0000313" key="8">
    <source>
        <dbReference type="EMBL" id="ARU63439.1"/>
    </source>
</evidence>
<dbReference type="GO" id="GO:0007165">
    <property type="term" value="P:signal transduction"/>
    <property type="evidence" value="ECO:0007669"/>
    <property type="project" value="InterPro"/>
</dbReference>
<dbReference type="Pfam" id="PF00672">
    <property type="entry name" value="HAMP"/>
    <property type="match status" value="1"/>
</dbReference>
<evidence type="ECO:0000256" key="2">
    <source>
        <dbReference type="ARBA" id="ARBA00022475"/>
    </source>
</evidence>
<dbReference type="CDD" id="cd00077">
    <property type="entry name" value="HDc"/>
    <property type="match status" value="1"/>
</dbReference>
<feature type="transmembrane region" description="Helical" evidence="4">
    <location>
        <begin position="231"/>
        <end position="250"/>
    </location>
</feature>
<dbReference type="OrthoDB" id="9759601at2"/>
<dbReference type="SMART" id="SM00471">
    <property type="entry name" value="HDc"/>
    <property type="match status" value="1"/>
</dbReference>
<evidence type="ECO:0000256" key="3">
    <source>
        <dbReference type="ARBA" id="ARBA00023136"/>
    </source>
</evidence>
<dbReference type="PANTHER" id="PTHR43155">
    <property type="entry name" value="CYCLIC DI-GMP PHOSPHODIESTERASE PA4108-RELATED"/>
    <property type="match status" value="1"/>
</dbReference>
<evidence type="ECO:0008006" key="10">
    <source>
        <dbReference type="Google" id="ProtNLM"/>
    </source>
</evidence>
<comment type="subcellular location">
    <subcellularLocation>
        <location evidence="1">Cell membrane</location>
    </subcellularLocation>
</comment>
<feature type="transmembrane region" description="Helical" evidence="4">
    <location>
        <begin position="134"/>
        <end position="156"/>
    </location>
</feature>
<dbReference type="PROSITE" id="PS51832">
    <property type="entry name" value="HD_GYP"/>
    <property type="match status" value="1"/>
</dbReference>
<dbReference type="Pfam" id="PF13487">
    <property type="entry name" value="HD_5"/>
    <property type="match status" value="1"/>
</dbReference>
<reference evidence="9" key="1">
    <citation type="submission" date="2017-05" db="EMBL/GenBank/DDBJ databases">
        <authorList>
            <person name="Sung H."/>
        </authorList>
    </citation>
    <scope>NUCLEOTIDE SEQUENCE [LARGE SCALE GENOMIC DNA]</scope>
    <source>
        <strain evidence="9">AR23208</strain>
    </source>
</reference>